<keyword evidence="3" id="KW-1185">Reference proteome</keyword>
<dbReference type="Proteomes" id="UP001501147">
    <property type="component" value="Unassembled WGS sequence"/>
</dbReference>
<name>A0ABP8ZUG8_9ACTN</name>
<organism evidence="2 3">
    <name type="scientific">Streptomyces sanyensis</name>
    <dbReference type="NCBI Taxonomy" id="568869"/>
    <lineage>
        <taxon>Bacteria</taxon>
        <taxon>Bacillati</taxon>
        <taxon>Actinomycetota</taxon>
        <taxon>Actinomycetes</taxon>
        <taxon>Kitasatosporales</taxon>
        <taxon>Streptomycetaceae</taxon>
        <taxon>Streptomyces</taxon>
    </lineage>
</organism>
<feature type="region of interest" description="Disordered" evidence="1">
    <location>
        <begin position="1"/>
        <end position="107"/>
    </location>
</feature>
<proteinExistence type="predicted"/>
<evidence type="ECO:0000256" key="1">
    <source>
        <dbReference type="SAM" id="MobiDB-lite"/>
    </source>
</evidence>
<sequence>MEQRIDPNAKPEFAAGTDPSFVPLVGLAQSPVPAAAAGAAEEDRTGAAAHGEPGADEAQETGGPEGAAPRDGGEADDADEGAADAPRDRSGPSFEARDRRGSVTADGGGIVFRLDDQEADFRWDEVRAVEVRLPRFGRRFTVVVHVAANRWFTNEVEADRRGRLKEWEAGLDAVLDAYFEE</sequence>
<protein>
    <submittedName>
        <fullName evidence="2">Uncharacterized protein</fullName>
    </submittedName>
</protein>
<gene>
    <name evidence="2" type="ORF">GCM10023329_09360</name>
</gene>
<reference evidence="3" key="1">
    <citation type="journal article" date="2019" name="Int. J. Syst. Evol. Microbiol.">
        <title>The Global Catalogue of Microorganisms (GCM) 10K type strain sequencing project: providing services to taxonomists for standard genome sequencing and annotation.</title>
        <authorList>
            <consortium name="The Broad Institute Genomics Platform"/>
            <consortium name="The Broad Institute Genome Sequencing Center for Infectious Disease"/>
            <person name="Wu L."/>
            <person name="Ma J."/>
        </authorList>
    </citation>
    <scope>NUCLEOTIDE SEQUENCE [LARGE SCALE GENOMIC DNA]</scope>
    <source>
        <strain evidence="3">JCM 18324</strain>
    </source>
</reference>
<dbReference type="RefSeq" id="WP_345609633.1">
    <property type="nucleotide sequence ID" value="NZ_BAABJV010000001.1"/>
</dbReference>
<evidence type="ECO:0000313" key="2">
    <source>
        <dbReference type="EMBL" id="GAA4765437.1"/>
    </source>
</evidence>
<dbReference type="EMBL" id="BAABJV010000001">
    <property type="protein sequence ID" value="GAA4765437.1"/>
    <property type="molecule type" value="Genomic_DNA"/>
</dbReference>
<comment type="caution">
    <text evidence="2">The sequence shown here is derived from an EMBL/GenBank/DDBJ whole genome shotgun (WGS) entry which is preliminary data.</text>
</comment>
<feature type="compositionally biased region" description="Basic and acidic residues" evidence="1">
    <location>
        <begin position="85"/>
        <end position="101"/>
    </location>
</feature>
<accession>A0ABP8ZUG8</accession>
<evidence type="ECO:0000313" key="3">
    <source>
        <dbReference type="Proteomes" id="UP001501147"/>
    </source>
</evidence>